<dbReference type="InterPro" id="IPR003593">
    <property type="entry name" value="AAA+_ATPase"/>
</dbReference>
<protein>
    <submittedName>
        <fullName evidence="4">AAA domain-containing protein</fullName>
    </submittedName>
</protein>
<evidence type="ECO:0000256" key="1">
    <source>
        <dbReference type="SAM" id="Phobius"/>
    </source>
</evidence>
<dbReference type="PANTHER" id="PTHR23076">
    <property type="entry name" value="METALLOPROTEASE M41 FTSH"/>
    <property type="match status" value="1"/>
</dbReference>
<keyword evidence="3" id="KW-1185">Reference proteome</keyword>
<dbReference type="PANTHER" id="PTHR23076:SF97">
    <property type="entry name" value="ATP-DEPENDENT ZINC METALLOPROTEASE YME1L1"/>
    <property type="match status" value="1"/>
</dbReference>
<dbReference type="Pfam" id="PF00004">
    <property type="entry name" value="AAA"/>
    <property type="match status" value="1"/>
</dbReference>
<evidence type="ECO:0000313" key="4">
    <source>
        <dbReference type="WBParaSite" id="SPAL_0000457500.1"/>
    </source>
</evidence>
<dbReference type="GO" id="GO:0016887">
    <property type="term" value="F:ATP hydrolysis activity"/>
    <property type="evidence" value="ECO:0007669"/>
    <property type="project" value="InterPro"/>
</dbReference>
<dbReference type="STRING" id="174720.A0A0N5BF05"/>
<keyword evidence="1" id="KW-0812">Transmembrane</keyword>
<dbReference type="WBParaSite" id="SPAL_0000457500.1">
    <property type="protein sequence ID" value="SPAL_0000457500.1"/>
    <property type="gene ID" value="SPAL_0000457500"/>
</dbReference>
<dbReference type="InterPro" id="IPR003959">
    <property type="entry name" value="ATPase_AAA_core"/>
</dbReference>
<keyword evidence="1" id="KW-0472">Membrane</keyword>
<dbReference type="GO" id="GO:0004176">
    <property type="term" value="F:ATP-dependent peptidase activity"/>
    <property type="evidence" value="ECO:0007669"/>
    <property type="project" value="TreeGrafter"/>
</dbReference>
<dbReference type="GO" id="GO:0006508">
    <property type="term" value="P:proteolysis"/>
    <property type="evidence" value="ECO:0007669"/>
    <property type="project" value="TreeGrafter"/>
</dbReference>
<dbReference type="SMART" id="SM00382">
    <property type="entry name" value="AAA"/>
    <property type="match status" value="1"/>
</dbReference>
<keyword evidence="1" id="KW-1133">Transmembrane helix</keyword>
<organism evidence="3 4">
    <name type="scientific">Strongyloides papillosus</name>
    <name type="common">Intestinal threadworm</name>
    <dbReference type="NCBI Taxonomy" id="174720"/>
    <lineage>
        <taxon>Eukaryota</taxon>
        <taxon>Metazoa</taxon>
        <taxon>Ecdysozoa</taxon>
        <taxon>Nematoda</taxon>
        <taxon>Chromadorea</taxon>
        <taxon>Rhabditida</taxon>
        <taxon>Tylenchina</taxon>
        <taxon>Panagrolaimomorpha</taxon>
        <taxon>Strongyloidoidea</taxon>
        <taxon>Strongyloididae</taxon>
        <taxon>Strongyloides</taxon>
    </lineage>
</organism>
<feature type="domain" description="AAA+ ATPase" evidence="2">
    <location>
        <begin position="139"/>
        <end position="233"/>
    </location>
</feature>
<dbReference type="Gene3D" id="3.40.50.300">
    <property type="entry name" value="P-loop containing nucleotide triphosphate hydrolases"/>
    <property type="match status" value="1"/>
</dbReference>
<accession>A0A0N5BF05</accession>
<evidence type="ECO:0000259" key="2">
    <source>
        <dbReference type="SMART" id="SM00382"/>
    </source>
</evidence>
<evidence type="ECO:0000313" key="3">
    <source>
        <dbReference type="Proteomes" id="UP000046392"/>
    </source>
</evidence>
<dbReference type="SUPFAM" id="SSF52540">
    <property type="entry name" value="P-loop containing nucleoside triphosphate hydrolases"/>
    <property type="match status" value="1"/>
</dbReference>
<dbReference type="Proteomes" id="UP000046392">
    <property type="component" value="Unplaced"/>
</dbReference>
<dbReference type="InterPro" id="IPR027417">
    <property type="entry name" value="P-loop_NTPase"/>
</dbReference>
<reference evidence="4" key="1">
    <citation type="submission" date="2017-02" db="UniProtKB">
        <authorList>
            <consortium name="WormBaseParasite"/>
        </authorList>
    </citation>
    <scope>IDENTIFICATION</scope>
</reference>
<proteinExistence type="predicted"/>
<feature type="transmembrane region" description="Helical" evidence="1">
    <location>
        <begin position="54"/>
        <end position="81"/>
    </location>
</feature>
<dbReference type="GO" id="GO:0005524">
    <property type="term" value="F:ATP binding"/>
    <property type="evidence" value="ECO:0007669"/>
    <property type="project" value="InterPro"/>
</dbReference>
<dbReference type="AlphaFoldDB" id="A0A0N5BF05"/>
<name>A0A0N5BF05_STREA</name>
<sequence length="235" mass="26315">TRKLEYTDLNCNKLDDELSKTLNDKKKSIYRRYDNSIISKNLNFLEDKAELKKIFLIVNFFVFTIISLLLVVSIIIVEYILGNESFSPSEFLNSQKSGTGKNTVTFDDIKGISEAIADVMEIVEYLHEPEKYVRLGGRLPKGVLLVGPPGTGKTFLARAIAGEANVPFFYKTGSEFNEASAGEGVEKIRKLFRTAKRNAPCIIFIDEIDSICSEGVSKGLHPYANTTINQLIKEM</sequence>